<protein>
    <recommendedName>
        <fullName evidence="3">Secreted protein</fullName>
    </recommendedName>
</protein>
<sequence>MPAVLANILVGLATSLISAASLWLWQRAAAAGRARSRTRFFGVAPGQNCLVVMGHHHGSPDVVSHHDVHAVLELGALLNELGATASFESAGTFRGGNGGRTEFCLSGPNANERTAAHLAHHLPGVAFRPYGDGPDAIALLVGGQEHRWVRDELGHAILAKFTPPGQQAPVFLICGQSTEANRGAVHYLRHHHPHLTRTLPSLDRFCLILRVSGITTYAHEQVTLLTDATETAFTP</sequence>
<keyword evidence="2" id="KW-1185">Reference proteome</keyword>
<evidence type="ECO:0000313" key="1">
    <source>
        <dbReference type="EMBL" id="MDT0310467.1"/>
    </source>
</evidence>
<proteinExistence type="predicted"/>
<name>A0ABU2LFZ7_9ACTN</name>
<organism evidence="1 2">
    <name type="scientific">Streptomyces boetiae</name>
    <dbReference type="NCBI Taxonomy" id="3075541"/>
    <lineage>
        <taxon>Bacteria</taxon>
        <taxon>Bacillati</taxon>
        <taxon>Actinomycetota</taxon>
        <taxon>Actinomycetes</taxon>
        <taxon>Kitasatosporales</taxon>
        <taxon>Streptomycetaceae</taxon>
        <taxon>Streptomyces</taxon>
    </lineage>
</organism>
<dbReference type="Proteomes" id="UP001183388">
    <property type="component" value="Unassembled WGS sequence"/>
</dbReference>
<dbReference type="EMBL" id="JAVREN010000073">
    <property type="protein sequence ID" value="MDT0310467.1"/>
    <property type="molecule type" value="Genomic_DNA"/>
</dbReference>
<accession>A0ABU2LFZ7</accession>
<evidence type="ECO:0000313" key="2">
    <source>
        <dbReference type="Proteomes" id="UP001183388"/>
    </source>
</evidence>
<gene>
    <name evidence="1" type="ORF">RM780_26480</name>
</gene>
<dbReference type="RefSeq" id="WP_311633435.1">
    <property type="nucleotide sequence ID" value="NZ_JAVREN010000073.1"/>
</dbReference>
<comment type="caution">
    <text evidence="1">The sequence shown here is derived from an EMBL/GenBank/DDBJ whole genome shotgun (WGS) entry which is preliminary data.</text>
</comment>
<reference evidence="2" key="1">
    <citation type="submission" date="2023-07" db="EMBL/GenBank/DDBJ databases">
        <title>30 novel species of actinomycetes from the DSMZ collection.</title>
        <authorList>
            <person name="Nouioui I."/>
        </authorList>
    </citation>
    <scope>NUCLEOTIDE SEQUENCE [LARGE SCALE GENOMIC DNA]</scope>
    <source>
        <strain evidence="2">DSM 44917</strain>
    </source>
</reference>
<evidence type="ECO:0008006" key="3">
    <source>
        <dbReference type="Google" id="ProtNLM"/>
    </source>
</evidence>